<keyword evidence="2" id="KW-1185">Reference proteome</keyword>
<dbReference type="AlphaFoldDB" id="A0A4P9XUA5"/>
<organism evidence="1 2">
    <name type="scientific">Thamnocephalis sphaerospora</name>
    <dbReference type="NCBI Taxonomy" id="78915"/>
    <lineage>
        <taxon>Eukaryota</taxon>
        <taxon>Fungi</taxon>
        <taxon>Fungi incertae sedis</taxon>
        <taxon>Zoopagomycota</taxon>
        <taxon>Zoopagomycotina</taxon>
        <taxon>Zoopagomycetes</taxon>
        <taxon>Zoopagales</taxon>
        <taxon>Sigmoideomycetaceae</taxon>
        <taxon>Thamnocephalis</taxon>
    </lineage>
</organism>
<protein>
    <recommendedName>
        <fullName evidence="3">Mitochondrial F1-F0 ATP synthase subunit F of fungi-domain-containing protein</fullName>
    </recommendedName>
</protein>
<dbReference type="GO" id="GO:0046933">
    <property type="term" value="F:proton-transporting ATP synthase activity, rotational mechanism"/>
    <property type="evidence" value="ECO:0007669"/>
    <property type="project" value="TreeGrafter"/>
</dbReference>
<dbReference type="InterPro" id="IPR019727">
    <property type="entry name" value="ATP_synth_F0_fsu_mt_fun"/>
</dbReference>
<dbReference type="Proteomes" id="UP000271241">
    <property type="component" value="Unassembled WGS sequence"/>
</dbReference>
<dbReference type="OrthoDB" id="5561579at2759"/>
<evidence type="ECO:0008006" key="3">
    <source>
        <dbReference type="Google" id="ProtNLM"/>
    </source>
</evidence>
<dbReference type="Pfam" id="PF10791">
    <property type="entry name" value="F1F0-ATPsyn_F"/>
    <property type="match status" value="1"/>
</dbReference>
<dbReference type="EMBL" id="KZ992487">
    <property type="protein sequence ID" value="RKP09804.1"/>
    <property type="molecule type" value="Genomic_DNA"/>
</dbReference>
<proteinExistence type="predicted"/>
<evidence type="ECO:0000313" key="1">
    <source>
        <dbReference type="EMBL" id="RKP09804.1"/>
    </source>
</evidence>
<dbReference type="PANTHER" id="PTHR28161">
    <property type="entry name" value="ATP SYNTHASE SUBUNIT F, MITOCHONDRIAL"/>
    <property type="match status" value="1"/>
</dbReference>
<name>A0A4P9XUA5_9FUNG</name>
<accession>A0A4P9XUA5</accession>
<gene>
    <name evidence="1" type="ORF">THASP1DRAFT_13770</name>
</gene>
<dbReference type="STRING" id="78915.A0A4P9XUA5"/>
<reference evidence="2" key="1">
    <citation type="journal article" date="2018" name="Nat. Microbiol.">
        <title>Leveraging single-cell genomics to expand the fungal tree of life.</title>
        <authorList>
            <person name="Ahrendt S.R."/>
            <person name="Quandt C.A."/>
            <person name="Ciobanu D."/>
            <person name="Clum A."/>
            <person name="Salamov A."/>
            <person name="Andreopoulos B."/>
            <person name="Cheng J.F."/>
            <person name="Woyke T."/>
            <person name="Pelin A."/>
            <person name="Henrissat B."/>
            <person name="Reynolds N.K."/>
            <person name="Benny G.L."/>
            <person name="Smith M.E."/>
            <person name="James T.Y."/>
            <person name="Grigoriev I.V."/>
        </authorList>
    </citation>
    <scope>NUCLEOTIDE SEQUENCE [LARGE SCALE GENOMIC DNA]</scope>
    <source>
        <strain evidence="2">RSA 1356</strain>
    </source>
</reference>
<sequence length="111" mass="12137">MLRSSTKFATVLRRGLSTKQLLPPNLASRSAVDTTVRSAAAESQTLAPGNMAELVRFYKNVPKGNAPASRPTGPGNLSYKPLAQVIVAIGLLGYFIDYQFHLKHHKNVEHH</sequence>
<dbReference type="PANTHER" id="PTHR28161:SF1">
    <property type="entry name" value="ATP SYNTHASE SUBUNIT F, MITOCHONDRIAL"/>
    <property type="match status" value="1"/>
</dbReference>
<evidence type="ECO:0000313" key="2">
    <source>
        <dbReference type="Proteomes" id="UP000271241"/>
    </source>
</evidence>